<evidence type="ECO:0000313" key="2">
    <source>
        <dbReference type="Proteomes" id="UP001642260"/>
    </source>
</evidence>
<evidence type="ECO:0000313" key="1">
    <source>
        <dbReference type="EMBL" id="CAH8385675.1"/>
    </source>
</evidence>
<comment type="caution">
    <text evidence="1">The sequence shown here is derived from an EMBL/GenBank/DDBJ whole genome shotgun (WGS) entry which is preliminary data.</text>
</comment>
<dbReference type="EMBL" id="CAKOAT010674042">
    <property type="protein sequence ID" value="CAH8385675.1"/>
    <property type="molecule type" value="Genomic_DNA"/>
</dbReference>
<accession>A0ABC8LPG0</accession>
<proteinExistence type="predicted"/>
<reference evidence="1 2" key="1">
    <citation type="submission" date="2022-03" db="EMBL/GenBank/DDBJ databases">
        <authorList>
            <person name="Macdonald S."/>
            <person name="Ahmed S."/>
            <person name="Newling K."/>
        </authorList>
    </citation>
    <scope>NUCLEOTIDE SEQUENCE [LARGE SCALE GENOMIC DNA]</scope>
</reference>
<name>A0ABC8LPG0_ERUVS</name>
<protein>
    <submittedName>
        <fullName evidence="1">Uncharacterized protein</fullName>
    </submittedName>
</protein>
<dbReference type="AlphaFoldDB" id="A0ABC8LPG0"/>
<dbReference type="Proteomes" id="UP001642260">
    <property type="component" value="Unassembled WGS sequence"/>
</dbReference>
<sequence>MVRYSTVFFFDLKIGRSSSVQARVLRLWEARRMRHGVNMKFIDLLLIDGHASLCYDSIFLS</sequence>
<organism evidence="1 2">
    <name type="scientific">Eruca vesicaria subsp. sativa</name>
    <name type="common">Garden rocket</name>
    <name type="synonym">Eruca sativa</name>
    <dbReference type="NCBI Taxonomy" id="29727"/>
    <lineage>
        <taxon>Eukaryota</taxon>
        <taxon>Viridiplantae</taxon>
        <taxon>Streptophyta</taxon>
        <taxon>Embryophyta</taxon>
        <taxon>Tracheophyta</taxon>
        <taxon>Spermatophyta</taxon>
        <taxon>Magnoliopsida</taxon>
        <taxon>eudicotyledons</taxon>
        <taxon>Gunneridae</taxon>
        <taxon>Pentapetalae</taxon>
        <taxon>rosids</taxon>
        <taxon>malvids</taxon>
        <taxon>Brassicales</taxon>
        <taxon>Brassicaceae</taxon>
        <taxon>Brassiceae</taxon>
        <taxon>Eruca</taxon>
    </lineage>
</organism>
<gene>
    <name evidence="1" type="ORF">ERUC_LOCUS38158</name>
</gene>
<keyword evidence="2" id="KW-1185">Reference proteome</keyword>